<dbReference type="Proteomes" id="UP000769528">
    <property type="component" value="Unassembled WGS sequence"/>
</dbReference>
<comment type="subcellular location">
    <subcellularLocation>
        <location evidence="1">Membrane</location>
        <topology evidence="1">Single-pass type II membrane protein</topology>
    </subcellularLocation>
</comment>
<reference evidence="7" key="2">
    <citation type="submission" date="2021-01" db="EMBL/GenBank/DDBJ databases">
        <authorList>
            <person name="Schikora-Tamarit M.A."/>
        </authorList>
    </citation>
    <scope>NUCLEOTIDE SEQUENCE</scope>
    <source>
        <strain evidence="7">CBS6341</strain>
    </source>
</reference>
<keyword evidence="5" id="KW-0812">Transmembrane</keyword>
<evidence type="ECO:0000256" key="2">
    <source>
        <dbReference type="ARBA" id="ARBA00007677"/>
    </source>
</evidence>
<dbReference type="OrthoDB" id="439943at2759"/>
<dbReference type="GO" id="GO:0016020">
    <property type="term" value="C:membrane"/>
    <property type="evidence" value="ECO:0007669"/>
    <property type="project" value="UniProtKB-SubCell"/>
</dbReference>
<comment type="caution">
    <text evidence="7">The sequence shown here is derived from an EMBL/GenBank/DDBJ whole genome shotgun (WGS) entry which is preliminary data.</text>
</comment>
<feature type="active site" description="Nucleophile" evidence="6">
    <location>
        <position position="344"/>
    </location>
</feature>
<dbReference type="PIRSF" id="PIRSF018153">
    <property type="entry name" value="Glyco_trans_15"/>
    <property type="match status" value="1"/>
</dbReference>
<comment type="similarity">
    <text evidence="2">Belongs to the glycosyltransferase 15 family.</text>
</comment>
<evidence type="ECO:0000256" key="5">
    <source>
        <dbReference type="ARBA" id="ARBA00022968"/>
    </source>
</evidence>
<dbReference type="PANTHER" id="PTHR31121:SF7">
    <property type="entry name" value="MANNOSYLTRANSFERASE KTR4-RELATED"/>
    <property type="match status" value="1"/>
</dbReference>
<dbReference type="SUPFAM" id="SSF53448">
    <property type="entry name" value="Nucleotide-diphospho-sugar transferases"/>
    <property type="match status" value="1"/>
</dbReference>
<evidence type="ECO:0000256" key="4">
    <source>
        <dbReference type="ARBA" id="ARBA00022679"/>
    </source>
</evidence>
<evidence type="ECO:0000313" key="7">
    <source>
        <dbReference type="EMBL" id="KAH3667034.1"/>
    </source>
</evidence>
<proteinExistence type="inferred from homology"/>
<evidence type="ECO:0000256" key="1">
    <source>
        <dbReference type="ARBA" id="ARBA00004606"/>
    </source>
</evidence>
<reference evidence="7" key="1">
    <citation type="journal article" date="2021" name="Open Biol.">
        <title>Shared evolutionary footprints suggest mitochondrial oxidative damage underlies multiple complex I losses in fungi.</title>
        <authorList>
            <person name="Schikora-Tamarit M.A."/>
            <person name="Marcet-Houben M."/>
            <person name="Nosek J."/>
            <person name="Gabaldon T."/>
        </authorList>
    </citation>
    <scope>NUCLEOTIDE SEQUENCE</scope>
    <source>
        <strain evidence="7">CBS6341</strain>
    </source>
</reference>
<dbReference type="GO" id="GO:0006487">
    <property type="term" value="P:protein N-linked glycosylation"/>
    <property type="evidence" value="ECO:0007669"/>
    <property type="project" value="TreeGrafter"/>
</dbReference>
<dbReference type="EMBL" id="JAEUBF010001392">
    <property type="protein sequence ID" value="KAH3667034.1"/>
    <property type="molecule type" value="Genomic_DNA"/>
</dbReference>
<accession>A0A9P8P9A2</accession>
<keyword evidence="5" id="KW-0735">Signal-anchor</keyword>
<protein>
    <recommendedName>
        <fullName evidence="9">Mannosyltransferase</fullName>
    </recommendedName>
</protein>
<dbReference type="AlphaFoldDB" id="A0A9P8P9A2"/>
<dbReference type="InterPro" id="IPR029044">
    <property type="entry name" value="Nucleotide-diphossugar_trans"/>
</dbReference>
<keyword evidence="4" id="KW-0808">Transferase</keyword>
<organism evidence="7 8">
    <name type="scientific">Wickerhamomyces mucosus</name>
    <dbReference type="NCBI Taxonomy" id="1378264"/>
    <lineage>
        <taxon>Eukaryota</taxon>
        <taxon>Fungi</taxon>
        <taxon>Dikarya</taxon>
        <taxon>Ascomycota</taxon>
        <taxon>Saccharomycotina</taxon>
        <taxon>Saccharomycetes</taxon>
        <taxon>Phaffomycetales</taxon>
        <taxon>Wickerhamomycetaceae</taxon>
        <taxon>Wickerhamomyces</taxon>
    </lineage>
</organism>
<name>A0A9P8P9A2_9ASCO</name>
<dbReference type="PANTHER" id="PTHR31121">
    <property type="entry name" value="ALPHA-1,2 MANNOSYLTRANSFERASE KTR1"/>
    <property type="match status" value="1"/>
</dbReference>
<dbReference type="GO" id="GO:0000032">
    <property type="term" value="P:cell wall mannoprotein biosynthetic process"/>
    <property type="evidence" value="ECO:0007669"/>
    <property type="project" value="TreeGrafter"/>
</dbReference>
<dbReference type="InterPro" id="IPR002685">
    <property type="entry name" value="Glyco_trans_15"/>
</dbReference>
<keyword evidence="8" id="KW-1185">Reference proteome</keyword>
<dbReference type="GO" id="GO:0000026">
    <property type="term" value="F:alpha-1,2-mannosyltransferase activity"/>
    <property type="evidence" value="ECO:0007669"/>
    <property type="project" value="TreeGrafter"/>
</dbReference>
<evidence type="ECO:0008006" key="9">
    <source>
        <dbReference type="Google" id="ProtNLM"/>
    </source>
</evidence>
<dbReference type="GO" id="GO:0006493">
    <property type="term" value="P:protein O-linked glycosylation"/>
    <property type="evidence" value="ECO:0007669"/>
    <property type="project" value="TreeGrafter"/>
</dbReference>
<dbReference type="Gene3D" id="3.90.550.10">
    <property type="entry name" value="Spore Coat Polysaccharide Biosynthesis Protein SpsA, Chain A"/>
    <property type="match status" value="1"/>
</dbReference>
<dbReference type="GO" id="GO:0005794">
    <property type="term" value="C:Golgi apparatus"/>
    <property type="evidence" value="ECO:0007669"/>
    <property type="project" value="TreeGrafter"/>
</dbReference>
<evidence type="ECO:0000313" key="8">
    <source>
        <dbReference type="Proteomes" id="UP000769528"/>
    </source>
</evidence>
<gene>
    <name evidence="7" type="ORF">WICMUC_005381</name>
</gene>
<evidence type="ECO:0000256" key="3">
    <source>
        <dbReference type="ARBA" id="ARBA00022676"/>
    </source>
</evidence>
<sequence>MELNKKAQKLLFFTVAFLLVITTFNYHHHVISPELHESISQNAKYYSDQLSDIYHSSYSSNSETEISSEKERIFESLNQPAFKSDGKSPKQIMKDNTKFVRSLLAKPIEDPKLLKLVQKEEFKELENATFVSLVRNSELNGIIKTIKQIEETFNDKFHYPYTFLNDQPFTENFKSSILKEIPGSQVHFAEISSSEWDKPSFIDEKLETRGIKELEEVGVGYAGKLSYHNMCRYYSKGFYNHPILKEFKYYWRIEPSTNYFCQIDYDVFKFMKDNNKVYGFVLNLYDSPHSVKSLWNETLRFLKNNTQHINENGAHKWITENLQNPSNFEIAKGYSTCHFWSNFEIGDMDFYRSEAYSSWVEHLDKTGGFYYERWGDAPVHSIGLGLFADKSQIHWFRDIGYEHTPYLNCPNSNKCNTALCPKGKFSRFNGMDSQNCLATWAKYEMTDEQLNNY</sequence>
<dbReference type="Pfam" id="PF01793">
    <property type="entry name" value="Glyco_transf_15"/>
    <property type="match status" value="1"/>
</dbReference>
<dbReference type="FunFam" id="3.90.550.10:FF:000051">
    <property type="entry name" value="Alpha-1,2-mannosyltransferase (Ktr4)"/>
    <property type="match status" value="1"/>
</dbReference>
<evidence type="ECO:0000256" key="6">
    <source>
        <dbReference type="PIRSR" id="PIRSR018153-1"/>
    </source>
</evidence>
<keyword evidence="3" id="KW-0328">Glycosyltransferase</keyword>